<proteinExistence type="predicted"/>
<accession>A0ABR4Q862</accession>
<dbReference type="Proteomes" id="UP001651158">
    <property type="component" value="Unassembled WGS sequence"/>
</dbReference>
<evidence type="ECO:0000313" key="1">
    <source>
        <dbReference type="EMBL" id="KAL5105718.1"/>
    </source>
</evidence>
<reference evidence="1 2" key="1">
    <citation type="journal article" date="2022" name="Front. Cell. Infect. Microbiol.">
        <title>The Genomes of Two Strains of Taenia crassiceps the Animal Model for the Study of Human Cysticercosis.</title>
        <authorList>
            <person name="Bobes R.J."/>
            <person name="Estrada K."/>
            <person name="Rios-Valencia D.G."/>
            <person name="Calderon-Gallegos A."/>
            <person name="de la Torre P."/>
            <person name="Carrero J.C."/>
            <person name="Sanchez-Flores A."/>
            <person name="Laclette J.P."/>
        </authorList>
    </citation>
    <scope>NUCLEOTIDE SEQUENCE [LARGE SCALE GENOMIC DNA]</scope>
    <source>
        <strain evidence="1">WFUcys</strain>
    </source>
</reference>
<gene>
    <name evidence="1" type="ORF">TcWFU_002816</name>
</gene>
<name>A0ABR4Q862_9CEST</name>
<comment type="caution">
    <text evidence="1">The sequence shown here is derived from an EMBL/GenBank/DDBJ whole genome shotgun (WGS) entry which is preliminary data.</text>
</comment>
<dbReference type="EMBL" id="JAKROA010000007">
    <property type="protein sequence ID" value="KAL5105718.1"/>
    <property type="molecule type" value="Genomic_DNA"/>
</dbReference>
<protein>
    <submittedName>
        <fullName evidence="1">Uncharacterized protein</fullName>
    </submittedName>
</protein>
<organism evidence="1 2">
    <name type="scientific">Taenia crassiceps</name>
    <dbReference type="NCBI Taxonomy" id="6207"/>
    <lineage>
        <taxon>Eukaryota</taxon>
        <taxon>Metazoa</taxon>
        <taxon>Spiralia</taxon>
        <taxon>Lophotrochozoa</taxon>
        <taxon>Platyhelminthes</taxon>
        <taxon>Cestoda</taxon>
        <taxon>Eucestoda</taxon>
        <taxon>Cyclophyllidea</taxon>
        <taxon>Taeniidae</taxon>
        <taxon>Taenia</taxon>
    </lineage>
</organism>
<keyword evidence="2" id="KW-1185">Reference proteome</keyword>
<evidence type="ECO:0000313" key="2">
    <source>
        <dbReference type="Proteomes" id="UP001651158"/>
    </source>
</evidence>
<sequence>MVVLDESPRLECWETVVLTADNISNLVDTLDSKPKVMVSGNRTALEVDNNFEDWEWIEALDISRLEKPLKDILGKLASEEDNMNISEVVDKGVMGKWVDMGVANSLVVGSQEVGR</sequence>